<dbReference type="PANTHER" id="PTHR11941">
    <property type="entry name" value="ENOYL-COA HYDRATASE-RELATED"/>
    <property type="match status" value="1"/>
</dbReference>
<organism evidence="5 6">
    <name type="scientific">Arthrobacter ginsengisoli</name>
    <dbReference type="NCBI Taxonomy" id="1356565"/>
    <lineage>
        <taxon>Bacteria</taxon>
        <taxon>Bacillati</taxon>
        <taxon>Actinomycetota</taxon>
        <taxon>Actinomycetes</taxon>
        <taxon>Micrococcales</taxon>
        <taxon>Micrococcaceae</taxon>
        <taxon>Arthrobacter</taxon>
    </lineage>
</organism>
<gene>
    <name evidence="5" type="ORF">J2X01_004162</name>
</gene>
<dbReference type="PANTHER" id="PTHR11941:SF54">
    <property type="entry name" value="ENOYL-COA HYDRATASE, MITOCHONDRIAL"/>
    <property type="match status" value="1"/>
</dbReference>
<dbReference type="Gene3D" id="3.90.226.10">
    <property type="entry name" value="2-enoyl-CoA Hydratase, Chain A, domain 1"/>
    <property type="match status" value="1"/>
</dbReference>
<dbReference type="SUPFAM" id="SSF52096">
    <property type="entry name" value="ClpP/crotonase"/>
    <property type="match status" value="1"/>
</dbReference>
<evidence type="ECO:0000256" key="1">
    <source>
        <dbReference type="ARBA" id="ARBA00005254"/>
    </source>
</evidence>
<evidence type="ECO:0000313" key="5">
    <source>
        <dbReference type="EMBL" id="MDR7084845.1"/>
    </source>
</evidence>
<dbReference type="EMBL" id="JAVDVQ010000033">
    <property type="protein sequence ID" value="MDR7084845.1"/>
    <property type="molecule type" value="Genomic_DNA"/>
</dbReference>
<name>A0ABU1UI86_9MICC</name>
<comment type="similarity">
    <text evidence="1">Belongs to the enoyl-CoA hydratase/isomerase family.</text>
</comment>
<protein>
    <submittedName>
        <fullName evidence="5">Enoyl-CoA hydratase/carnithine racemase</fullName>
    </submittedName>
</protein>
<keyword evidence="6" id="KW-1185">Reference proteome</keyword>
<evidence type="ECO:0000256" key="3">
    <source>
        <dbReference type="ARBA" id="ARBA00023709"/>
    </source>
</evidence>
<sequence>MIAAVAGYALGGGCELAMICNLIIAAENASFGQSGIKLSVIPGIGGSQRLTRAVGKSKAMEMILSGRTMSAEEAGCSGLVAKVVPLAELMEDALATARTNADMSKPIAMLAKESVNRAYEMSLVEDVQTERRFMHSCFAIKDQKEGMHAFVEKCSPVFLHR</sequence>
<comment type="catalytic activity">
    <reaction evidence="3">
        <text>a (3S)-3-hydroxyacyl-CoA = a (2E)-enoyl-CoA + H2O</text>
        <dbReference type="Rhea" id="RHEA:16105"/>
        <dbReference type="ChEBI" id="CHEBI:15377"/>
        <dbReference type="ChEBI" id="CHEBI:57318"/>
        <dbReference type="ChEBI" id="CHEBI:58856"/>
        <dbReference type="EC" id="4.2.1.17"/>
    </reaction>
</comment>
<evidence type="ECO:0000313" key="6">
    <source>
        <dbReference type="Proteomes" id="UP001252243"/>
    </source>
</evidence>
<keyword evidence="2" id="KW-0456">Lyase</keyword>
<dbReference type="Gene3D" id="1.10.12.10">
    <property type="entry name" value="Lyase 2-enoyl-coa Hydratase, Chain A, domain 2"/>
    <property type="match status" value="1"/>
</dbReference>
<dbReference type="CDD" id="cd06558">
    <property type="entry name" value="crotonase-like"/>
    <property type="match status" value="1"/>
</dbReference>
<evidence type="ECO:0000256" key="2">
    <source>
        <dbReference type="ARBA" id="ARBA00023239"/>
    </source>
</evidence>
<reference evidence="5 6" key="1">
    <citation type="submission" date="2023-07" db="EMBL/GenBank/DDBJ databases">
        <title>Sorghum-associated microbial communities from plants grown in Nebraska, USA.</title>
        <authorList>
            <person name="Schachtman D."/>
        </authorList>
    </citation>
    <scope>NUCLEOTIDE SEQUENCE [LARGE SCALE GENOMIC DNA]</scope>
    <source>
        <strain evidence="5 6">BE167</strain>
    </source>
</reference>
<comment type="caution">
    <text evidence="5">The sequence shown here is derived from an EMBL/GenBank/DDBJ whole genome shotgun (WGS) entry which is preliminary data.</text>
</comment>
<proteinExistence type="inferred from homology"/>
<dbReference type="Pfam" id="PF00378">
    <property type="entry name" value="ECH_1"/>
    <property type="match status" value="1"/>
</dbReference>
<accession>A0ABU1UI86</accession>
<dbReference type="InterPro" id="IPR001753">
    <property type="entry name" value="Enoyl-CoA_hydra/iso"/>
</dbReference>
<dbReference type="InterPro" id="IPR029045">
    <property type="entry name" value="ClpP/crotonase-like_dom_sf"/>
</dbReference>
<comment type="catalytic activity">
    <reaction evidence="4">
        <text>a 4-saturated-(3S)-3-hydroxyacyl-CoA = a (3E)-enoyl-CoA + H2O</text>
        <dbReference type="Rhea" id="RHEA:20724"/>
        <dbReference type="ChEBI" id="CHEBI:15377"/>
        <dbReference type="ChEBI" id="CHEBI:58521"/>
        <dbReference type="ChEBI" id="CHEBI:137480"/>
        <dbReference type="EC" id="4.2.1.17"/>
    </reaction>
</comment>
<dbReference type="Proteomes" id="UP001252243">
    <property type="component" value="Unassembled WGS sequence"/>
</dbReference>
<dbReference type="InterPro" id="IPR014748">
    <property type="entry name" value="Enoyl-CoA_hydra_C"/>
</dbReference>
<evidence type="ECO:0000256" key="4">
    <source>
        <dbReference type="ARBA" id="ARBA00023717"/>
    </source>
</evidence>